<dbReference type="InterPro" id="IPR013341">
    <property type="entry name" value="Mandelate_racemase_N_dom"/>
</dbReference>
<dbReference type="PANTHER" id="PTHR48080">
    <property type="entry name" value="D-GALACTONATE DEHYDRATASE-RELATED"/>
    <property type="match status" value="1"/>
</dbReference>
<feature type="binding site" evidence="6">
    <location>
        <position position="224"/>
    </location>
    <ligand>
        <name>Mg(2+)</name>
        <dbReference type="ChEBI" id="CHEBI:18420"/>
    </ligand>
</feature>
<dbReference type="OrthoDB" id="9782675at2"/>
<reference evidence="10 11" key="1">
    <citation type="submission" date="2019-08" db="EMBL/GenBank/DDBJ databases">
        <title>Aureimonas fodiniaquatilis sp. nov., isolated from a coal mine wastewater.</title>
        <authorList>
            <person name="Kim W."/>
        </authorList>
    </citation>
    <scope>NUCLEOTIDE SEQUENCE [LARGE SCALE GENOMIC DNA]</scope>
    <source>
        <strain evidence="10 11">CAU 1482</strain>
    </source>
</reference>
<evidence type="ECO:0000256" key="6">
    <source>
        <dbReference type="PIRSR" id="PIRSR634603-3"/>
    </source>
</evidence>
<organism evidence="10 11">
    <name type="scientific">Aureimonas fodinaquatilis</name>
    <dbReference type="NCBI Taxonomy" id="2565783"/>
    <lineage>
        <taxon>Bacteria</taxon>
        <taxon>Pseudomonadati</taxon>
        <taxon>Pseudomonadota</taxon>
        <taxon>Alphaproteobacteria</taxon>
        <taxon>Hyphomicrobiales</taxon>
        <taxon>Aurantimonadaceae</taxon>
        <taxon>Aureimonas</taxon>
    </lineage>
</organism>
<evidence type="ECO:0000256" key="4">
    <source>
        <dbReference type="ARBA" id="ARBA00023235"/>
    </source>
</evidence>
<dbReference type="NCBIfam" id="NF042940">
    <property type="entry name" value="racemase_DgcA"/>
    <property type="match status" value="1"/>
</dbReference>
<evidence type="ECO:0000256" key="7">
    <source>
        <dbReference type="RuleBase" id="RU366006"/>
    </source>
</evidence>
<dbReference type="SUPFAM" id="SSF51604">
    <property type="entry name" value="Enolase C-terminal domain-like"/>
    <property type="match status" value="1"/>
</dbReference>
<comment type="similarity">
    <text evidence="1 7">Belongs to the mandelate racemase/muconate lactonizing enzyme family.</text>
</comment>
<dbReference type="InterPro" id="IPR029017">
    <property type="entry name" value="Enolase-like_N"/>
</dbReference>
<comment type="cofactor">
    <cofactor evidence="6 7">
        <name>Mg(2+)</name>
        <dbReference type="ChEBI" id="CHEBI:18420"/>
    </cofactor>
    <text evidence="6 7">Binds 1 Mg(2+) ion per subunit.</text>
</comment>
<name>A0A5B0E0K9_9HYPH</name>
<keyword evidence="8" id="KW-0812">Transmembrane</keyword>
<keyword evidence="2 6" id="KW-0479">Metal-binding</keyword>
<dbReference type="InterPro" id="IPR013342">
    <property type="entry name" value="Mandelate_racemase_C"/>
</dbReference>
<dbReference type="Gene3D" id="3.20.20.120">
    <property type="entry name" value="Enolase-like C-terminal domain"/>
    <property type="match status" value="1"/>
</dbReference>
<dbReference type="SFLD" id="SFLDS00001">
    <property type="entry name" value="Enolase"/>
    <property type="match status" value="1"/>
</dbReference>
<dbReference type="SFLD" id="SFLDG00180">
    <property type="entry name" value="muconate_cycloisomerase"/>
    <property type="match status" value="1"/>
</dbReference>
<dbReference type="Pfam" id="PF13378">
    <property type="entry name" value="MR_MLE_C"/>
    <property type="match status" value="1"/>
</dbReference>
<dbReference type="Proteomes" id="UP000324738">
    <property type="component" value="Unassembled WGS sequence"/>
</dbReference>
<sequence length="327" mass="35095">MARRLSVTVERFPLISAFTISRGSKTEAVVVKVSISDEYGSGHGECVPYSRYGETVESVVQSIELMRTGIESGASRRSLAQDMAAGAARNALDCALWDLEAKSNGTNIEQLLGVLPARPVDTAYTISLDTPAAMAANASKMAHRTVLKIKVGGENDADRMRAVRAAARNTRLIIDANEGWTPDNIRQNMRAAAAIHASLVEQPLPAGQDDLLARIPHPVPICADESVHQTRDLDKLCGRYDYVNLKLDKTGGLTEGLEFMTYARKLGFGVMVGCMVGTSLAMAPALILAQDADFVDLDGPLLLAKDRPNGLFYGPSTVSPPEPALWG</sequence>
<dbReference type="SFLD" id="SFLDF00010">
    <property type="entry name" value="dipeptide_epimerase"/>
    <property type="match status" value="1"/>
</dbReference>
<evidence type="ECO:0000256" key="8">
    <source>
        <dbReference type="SAM" id="Phobius"/>
    </source>
</evidence>
<keyword evidence="8" id="KW-0472">Membrane</keyword>
<dbReference type="RefSeq" id="WP_149298476.1">
    <property type="nucleotide sequence ID" value="NZ_VTWH01000001.1"/>
</dbReference>
<keyword evidence="8" id="KW-1133">Transmembrane helix</keyword>
<keyword evidence="11" id="KW-1185">Reference proteome</keyword>
<dbReference type="GO" id="GO:0016855">
    <property type="term" value="F:racemase and epimerase activity, acting on amino acids and derivatives"/>
    <property type="evidence" value="ECO:0007669"/>
    <property type="project" value="UniProtKB-UniRule"/>
</dbReference>
<evidence type="ECO:0000256" key="5">
    <source>
        <dbReference type="PIRSR" id="PIRSR634603-1"/>
    </source>
</evidence>
<feature type="active site" description="Proton acceptor; specific for (R)-substrate epimerization" evidence="5">
    <location>
        <position position="150"/>
    </location>
</feature>
<feature type="active site" description="Proton acceptor; specific for (S)-substrate epimerization" evidence="5">
    <location>
        <position position="246"/>
    </location>
</feature>
<dbReference type="PANTHER" id="PTHR48080:SF3">
    <property type="entry name" value="ENOLASE SUPERFAMILY MEMBER DDB_G0284701"/>
    <property type="match status" value="1"/>
</dbReference>
<dbReference type="SMART" id="SM00922">
    <property type="entry name" value="MR_MLE"/>
    <property type="match status" value="1"/>
</dbReference>
<dbReference type="GO" id="GO:0046872">
    <property type="term" value="F:metal ion binding"/>
    <property type="evidence" value="ECO:0007669"/>
    <property type="project" value="UniProtKB-KW"/>
</dbReference>
<protein>
    <recommendedName>
        <fullName evidence="7">Dipeptide epimerase</fullName>
        <ecNumber evidence="7">5.1.1.-</ecNumber>
    </recommendedName>
</protein>
<comment type="caution">
    <text evidence="10">The sequence shown here is derived from an EMBL/GenBank/DDBJ whole genome shotgun (WGS) entry which is preliminary data.</text>
</comment>
<dbReference type="CDD" id="cd03319">
    <property type="entry name" value="L-Ala-DL-Glu_epimerase"/>
    <property type="match status" value="1"/>
</dbReference>
<feature type="binding site" evidence="6">
    <location>
        <position position="201"/>
    </location>
    <ligand>
        <name>Mg(2+)</name>
        <dbReference type="ChEBI" id="CHEBI:18420"/>
    </ligand>
</feature>
<feature type="transmembrane region" description="Helical" evidence="8">
    <location>
        <begin position="266"/>
        <end position="289"/>
    </location>
</feature>
<dbReference type="InterPro" id="IPR036849">
    <property type="entry name" value="Enolase-like_C_sf"/>
</dbReference>
<evidence type="ECO:0000256" key="3">
    <source>
        <dbReference type="ARBA" id="ARBA00022842"/>
    </source>
</evidence>
<dbReference type="EMBL" id="VTWH01000001">
    <property type="protein sequence ID" value="KAA0972607.1"/>
    <property type="molecule type" value="Genomic_DNA"/>
</dbReference>
<feature type="binding site" evidence="6">
    <location>
        <position position="175"/>
    </location>
    <ligand>
        <name>Mg(2+)</name>
        <dbReference type="ChEBI" id="CHEBI:18420"/>
    </ligand>
</feature>
<dbReference type="AlphaFoldDB" id="A0A5B0E0K9"/>
<dbReference type="SUPFAM" id="SSF54826">
    <property type="entry name" value="Enolase N-terminal domain-like"/>
    <property type="match status" value="1"/>
</dbReference>
<dbReference type="Pfam" id="PF02746">
    <property type="entry name" value="MR_MLE_N"/>
    <property type="match status" value="1"/>
</dbReference>
<proteinExistence type="inferred from homology"/>
<dbReference type="Gene3D" id="3.30.390.10">
    <property type="entry name" value="Enolase-like, N-terminal domain"/>
    <property type="match status" value="1"/>
</dbReference>
<dbReference type="EC" id="5.1.1.-" evidence="7"/>
<keyword evidence="3 6" id="KW-0460">Magnesium</keyword>
<dbReference type="InterPro" id="IPR034603">
    <property type="entry name" value="Dipeptide_epimerase"/>
</dbReference>
<evidence type="ECO:0000256" key="2">
    <source>
        <dbReference type="ARBA" id="ARBA00022723"/>
    </source>
</evidence>
<keyword evidence="4 7" id="KW-0413">Isomerase</keyword>
<feature type="domain" description="Mandelate racemase/muconate lactonizing enzyme C-terminal" evidence="9">
    <location>
        <begin position="131"/>
        <end position="222"/>
    </location>
</feature>
<evidence type="ECO:0000259" key="9">
    <source>
        <dbReference type="SMART" id="SM00922"/>
    </source>
</evidence>
<evidence type="ECO:0000313" key="10">
    <source>
        <dbReference type="EMBL" id="KAA0972607.1"/>
    </source>
</evidence>
<accession>A0A5B0E0K9</accession>
<dbReference type="InterPro" id="IPR034593">
    <property type="entry name" value="DgoD-like"/>
</dbReference>
<evidence type="ECO:0000256" key="1">
    <source>
        <dbReference type="ARBA" id="ARBA00008031"/>
    </source>
</evidence>
<evidence type="ECO:0000313" key="11">
    <source>
        <dbReference type="Proteomes" id="UP000324738"/>
    </source>
</evidence>
<dbReference type="InterPro" id="IPR029065">
    <property type="entry name" value="Enolase_C-like"/>
</dbReference>
<gene>
    <name evidence="10" type="ORF">FPY71_05905</name>
</gene>